<protein>
    <submittedName>
        <fullName evidence="1">Uncharacterized protein</fullName>
    </submittedName>
</protein>
<gene>
    <name evidence="1" type="ORF">S12H4_12011</name>
</gene>
<organism evidence="1">
    <name type="scientific">marine sediment metagenome</name>
    <dbReference type="NCBI Taxonomy" id="412755"/>
    <lineage>
        <taxon>unclassified sequences</taxon>
        <taxon>metagenomes</taxon>
        <taxon>ecological metagenomes</taxon>
    </lineage>
</organism>
<proteinExistence type="predicted"/>
<reference evidence="1" key="1">
    <citation type="journal article" date="2014" name="Front. Microbiol.">
        <title>High frequency of phylogenetically diverse reductive dehalogenase-homologous genes in deep subseafloor sedimentary metagenomes.</title>
        <authorList>
            <person name="Kawai M."/>
            <person name="Futagami T."/>
            <person name="Toyoda A."/>
            <person name="Takaki Y."/>
            <person name="Nishi S."/>
            <person name="Hori S."/>
            <person name="Arai W."/>
            <person name="Tsubouchi T."/>
            <person name="Morono Y."/>
            <person name="Uchiyama I."/>
            <person name="Ito T."/>
            <person name="Fujiyama A."/>
            <person name="Inagaki F."/>
            <person name="Takami H."/>
        </authorList>
    </citation>
    <scope>NUCLEOTIDE SEQUENCE</scope>
    <source>
        <strain evidence="1">Expedition CK06-06</strain>
    </source>
</reference>
<evidence type="ECO:0000313" key="1">
    <source>
        <dbReference type="EMBL" id="GAI80707.1"/>
    </source>
</evidence>
<name>X1RIX8_9ZZZZ</name>
<accession>X1RIX8</accession>
<sequence>STKQQEVRGVFSTLAEMWKRMPQLARDPWQNDVLGLPLTARNRHVQQNVAVLIEETTLDLLVMSVAQGQAIPPINESFTPGVGLITVSAETDTPPAGYTLTSMIAAICKDGDPSPVLTVATLAEEDVEDPYSIEFTDLDTVPYQCGIWCEWTRTSDSKIHYSTAVRGQATPT</sequence>
<feature type="non-terminal residue" evidence="1">
    <location>
        <position position="1"/>
    </location>
</feature>
<dbReference type="AlphaFoldDB" id="X1RIX8"/>
<dbReference type="EMBL" id="BARW01005558">
    <property type="protein sequence ID" value="GAI80707.1"/>
    <property type="molecule type" value="Genomic_DNA"/>
</dbReference>
<comment type="caution">
    <text evidence="1">The sequence shown here is derived from an EMBL/GenBank/DDBJ whole genome shotgun (WGS) entry which is preliminary data.</text>
</comment>